<dbReference type="InParanoid" id="A0A0C3DEP1"/>
<evidence type="ECO:0000313" key="4">
    <source>
        <dbReference type="EMBL" id="KIN00443.1"/>
    </source>
</evidence>
<dbReference type="InterPro" id="IPR039629">
    <property type="entry name" value="R3HDM4"/>
</dbReference>
<evidence type="ECO:0000313" key="5">
    <source>
        <dbReference type="Proteomes" id="UP000054321"/>
    </source>
</evidence>
<feature type="coiled-coil region" evidence="1">
    <location>
        <begin position="176"/>
        <end position="203"/>
    </location>
</feature>
<dbReference type="InterPro" id="IPR036867">
    <property type="entry name" value="R3H_dom_sf"/>
</dbReference>
<dbReference type="AlphaFoldDB" id="A0A0C3DEP1"/>
<dbReference type="Pfam" id="PF13902">
    <property type="entry name" value="R3H-assoc"/>
    <property type="match status" value="1"/>
</dbReference>
<dbReference type="PANTHER" id="PTHR32019">
    <property type="entry name" value="R3H DOMAIN-CONTAINING PROTEIN 4"/>
    <property type="match status" value="1"/>
</dbReference>
<proteinExistence type="predicted"/>
<reference evidence="4 5" key="1">
    <citation type="submission" date="2014-04" db="EMBL/GenBank/DDBJ databases">
        <authorList>
            <consortium name="DOE Joint Genome Institute"/>
            <person name="Kuo A."/>
            <person name="Martino E."/>
            <person name="Perotto S."/>
            <person name="Kohler A."/>
            <person name="Nagy L.G."/>
            <person name="Floudas D."/>
            <person name="Copeland A."/>
            <person name="Barry K.W."/>
            <person name="Cichocki N."/>
            <person name="Veneault-Fourrey C."/>
            <person name="LaButti K."/>
            <person name="Lindquist E.A."/>
            <person name="Lipzen A."/>
            <person name="Lundell T."/>
            <person name="Morin E."/>
            <person name="Murat C."/>
            <person name="Sun H."/>
            <person name="Tunlid A."/>
            <person name="Henrissat B."/>
            <person name="Grigoriev I.V."/>
            <person name="Hibbett D.S."/>
            <person name="Martin F."/>
            <person name="Nordberg H.P."/>
            <person name="Cantor M.N."/>
            <person name="Hua S.X."/>
        </authorList>
    </citation>
    <scope>NUCLEOTIDE SEQUENCE [LARGE SCALE GENOMIC DNA]</scope>
    <source>
        <strain evidence="4 5">Zn</strain>
    </source>
</reference>
<protein>
    <recommendedName>
        <fullName evidence="3">R3H-associated N-terminal domain-containing protein</fullName>
    </recommendedName>
</protein>
<dbReference type="OrthoDB" id="10256743at2759"/>
<dbReference type="HOGENOM" id="CLU_064119_0_0_1"/>
<dbReference type="SUPFAM" id="SSF82708">
    <property type="entry name" value="R3H domain"/>
    <property type="match status" value="1"/>
</dbReference>
<accession>A0A0C3DEP1</accession>
<dbReference type="CDD" id="cd02325">
    <property type="entry name" value="R3H"/>
    <property type="match status" value="1"/>
</dbReference>
<evidence type="ECO:0000256" key="1">
    <source>
        <dbReference type="SAM" id="Coils"/>
    </source>
</evidence>
<sequence>MAIYSSVPPPSQQPTSTSTPAVDIDAWTVSALQSLSVSPSARGTGVTLSIPLDTTGERDYADGATARPAYKLRKDPLLRRDSQRRREALLKGKEGSRRRQRWENDHLLHVPNAQPPLPSDWEVHPTHPVHTFSYYLAPLWDQGFRQRAEEIAAGKRRGAERRAGCQAQRGRVPQELKQKLKKSKGAKSLLQELEEEIRTFVKEWERRQMADDGKSELEMESENEEIVFVGRNSRLRVEQRNSAEEQLQREKLVFDSLADDHGASFGRWLVHSIADYYGLTSRSVTVGDPARREAYVGIREMKSGRSPSAARTELPRPLYAMI</sequence>
<evidence type="ECO:0000259" key="3">
    <source>
        <dbReference type="Pfam" id="PF13902"/>
    </source>
</evidence>
<keyword evidence="1" id="KW-0175">Coiled coil</keyword>
<dbReference type="Gene3D" id="3.30.1370.50">
    <property type="entry name" value="R3H-like domain"/>
    <property type="match status" value="1"/>
</dbReference>
<name>A0A0C3DEP1_OIDMZ</name>
<evidence type="ECO:0000256" key="2">
    <source>
        <dbReference type="SAM" id="MobiDB-lite"/>
    </source>
</evidence>
<dbReference type="PANTHER" id="PTHR32019:SF2">
    <property type="entry name" value="R3H DOMAIN-CONTAINING PROTEIN 4"/>
    <property type="match status" value="1"/>
</dbReference>
<feature type="domain" description="R3H-associated N-terminal" evidence="3">
    <location>
        <begin position="78"/>
        <end position="182"/>
    </location>
</feature>
<organism evidence="4 5">
    <name type="scientific">Oidiodendron maius (strain Zn)</name>
    <dbReference type="NCBI Taxonomy" id="913774"/>
    <lineage>
        <taxon>Eukaryota</taxon>
        <taxon>Fungi</taxon>
        <taxon>Dikarya</taxon>
        <taxon>Ascomycota</taxon>
        <taxon>Pezizomycotina</taxon>
        <taxon>Leotiomycetes</taxon>
        <taxon>Leotiomycetes incertae sedis</taxon>
        <taxon>Myxotrichaceae</taxon>
        <taxon>Oidiodendron</taxon>
    </lineage>
</organism>
<reference evidence="5" key="2">
    <citation type="submission" date="2015-01" db="EMBL/GenBank/DDBJ databases">
        <title>Evolutionary Origins and Diversification of the Mycorrhizal Mutualists.</title>
        <authorList>
            <consortium name="DOE Joint Genome Institute"/>
            <consortium name="Mycorrhizal Genomics Consortium"/>
            <person name="Kohler A."/>
            <person name="Kuo A."/>
            <person name="Nagy L.G."/>
            <person name="Floudas D."/>
            <person name="Copeland A."/>
            <person name="Barry K.W."/>
            <person name="Cichocki N."/>
            <person name="Veneault-Fourrey C."/>
            <person name="LaButti K."/>
            <person name="Lindquist E.A."/>
            <person name="Lipzen A."/>
            <person name="Lundell T."/>
            <person name="Morin E."/>
            <person name="Murat C."/>
            <person name="Riley R."/>
            <person name="Ohm R."/>
            <person name="Sun H."/>
            <person name="Tunlid A."/>
            <person name="Henrissat B."/>
            <person name="Grigoriev I.V."/>
            <person name="Hibbett D.S."/>
            <person name="Martin F."/>
        </authorList>
    </citation>
    <scope>NUCLEOTIDE SEQUENCE [LARGE SCALE GENOMIC DNA]</scope>
    <source>
        <strain evidence="5">Zn</strain>
    </source>
</reference>
<dbReference type="EMBL" id="KN832877">
    <property type="protein sequence ID" value="KIN00443.1"/>
    <property type="molecule type" value="Genomic_DNA"/>
</dbReference>
<feature type="region of interest" description="Disordered" evidence="2">
    <location>
        <begin position="1"/>
        <end position="20"/>
    </location>
</feature>
<keyword evidence="5" id="KW-1185">Reference proteome</keyword>
<dbReference type="InterPro" id="IPR025952">
    <property type="entry name" value="R3H-assoc_dom"/>
</dbReference>
<dbReference type="GO" id="GO:0003676">
    <property type="term" value="F:nucleic acid binding"/>
    <property type="evidence" value="ECO:0007669"/>
    <property type="project" value="InterPro"/>
</dbReference>
<gene>
    <name evidence="4" type="ORF">OIDMADRAFT_145911</name>
</gene>
<dbReference type="Proteomes" id="UP000054321">
    <property type="component" value="Unassembled WGS sequence"/>
</dbReference>